<feature type="transmembrane region" description="Helical" evidence="12">
    <location>
        <begin position="78"/>
        <end position="97"/>
    </location>
</feature>
<keyword evidence="5 12" id="KW-0812">Transmembrane</keyword>
<dbReference type="InterPro" id="IPR002523">
    <property type="entry name" value="MgTranspt_CorA/ZnTranspt_ZntB"/>
</dbReference>
<proteinExistence type="inferred from homology"/>
<comment type="similarity">
    <text evidence="2">Belongs to the CorA metal ion transporter (MIT) (TC 1.A.35) family.</text>
</comment>
<evidence type="ECO:0000256" key="5">
    <source>
        <dbReference type="ARBA" id="ARBA00022692"/>
    </source>
</evidence>
<keyword evidence="9 12" id="KW-0472">Membrane</keyword>
<reference evidence="13 14" key="1">
    <citation type="submission" date="2019-04" db="EMBL/GenBank/DDBJ databases">
        <title>Trinickia sp. 7GSK02, isolated from subtropical forest soil.</title>
        <authorList>
            <person name="Gao Z.-H."/>
            <person name="Qiu L.-H."/>
        </authorList>
    </citation>
    <scope>NUCLEOTIDE SEQUENCE [LARGE SCALE GENOMIC DNA]</scope>
    <source>
        <strain evidence="13 14">7GSK02</strain>
    </source>
</reference>
<evidence type="ECO:0000256" key="11">
    <source>
        <dbReference type="ARBA" id="ARBA00045497"/>
    </source>
</evidence>
<sequence>MLINCVVYQDGRKLADIDIADINSYVSRPECFVWVALKDPEPGELQQMQRQFGLHELSIEDAQHGHQRPKIDEYGDPLFAVPTMIAGIYGMYFQSIPELSWKYGYHTCLAVMVAIDIVLWWRFRKAGWL</sequence>
<dbReference type="Gene3D" id="3.30.460.20">
    <property type="entry name" value="CorA soluble domain-like"/>
    <property type="match status" value="1"/>
</dbReference>
<keyword evidence="8" id="KW-0406">Ion transport</keyword>
<feature type="transmembrane region" description="Helical" evidence="12">
    <location>
        <begin position="103"/>
        <end position="123"/>
    </location>
</feature>
<dbReference type="SUPFAM" id="SSF144083">
    <property type="entry name" value="Magnesium transport protein CorA, transmembrane region"/>
    <property type="match status" value="1"/>
</dbReference>
<dbReference type="Gene3D" id="1.20.58.340">
    <property type="entry name" value="Magnesium transport protein CorA, transmembrane region"/>
    <property type="match status" value="1"/>
</dbReference>
<keyword evidence="14" id="KW-1185">Reference proteome</keyword>
<dbReference type="InterPro" id="IPR045863">
    <property type="entry name" value="CorA_TM1_TM2"/>
</dbReference>
<protein>
    <recommendedName>
        <fullName evidence="15">Magnesium transporter</fullName>
    </recommendedName>
</protein>
<name>A0A4U1IA14_9BURK</name>
<evidence type="ECO:0000256" key="3">
    <source>
        <dbReference type="ARBA" id="ARBA00022448"/>
    </source>
</evidence>
<dbReference type="SUPFAM" id="SSF143865">
    <property type="entry name" value="CorA soluble domain-like"/>
    <property type="match status" value="1"/>
</dbReference>
<dbReference type="AlphaFoldDB" id="A0A4U1IA14"/>
<evidence type="ECO:0000256" key="8">
    <source>
        <dbReference type="ARBA" id="ARBA00023065"/>
    </source>
</evidence>
<dbReference type="FunFam" id="1.20.58.340:FF:000004">
    <property type="entry name" value="Magnesium transport protein CorA"/>
    <property type="match status" value="1"/>
</dbReference>
<keyword evidence="4" id="KW-1003">Cell membrane</keyword>
<accession>A0A4U1IA14</accession>
<dbReference type="GO" id="GO:0015095">
    <property type="term" value="F:magnesium ion transmembrane transporter activity"/>
    <property type="evidence" value="ECO:0007669"/>
    <property type="project" value="TreeGrafter"/>
</dbReference>
<comment type="catalytic activity">
    <reaction evidence="10">
        <text>Mg(2+)(in) = Mg(2+)(out)</text>
        <dbReference type="Rhea" id="RHEA:29827"/>
        <dbReference type="ChEBI" id="CHEBI:18420"/>
    </reaction>
</comment>
<evidence type="ECO:0000256" key="1">
    <source>
        <dbReference type="ARBA" id="ARBA00004651"/>
    </source>
</evidence>
<keyword evidence="6" id="KW-0460">Magnesium</keyword>
<comment type="caution">
    <text evidence="13">The sequence shown here is derived from an EMBL/GenBank/DDBJ whole genome shotgun (WGS) entry which is preliminary data.</text>
</comment>
<dbReference type="OrthoDB" id="9803416at2"/>
<dbReference type="Pfam" id="PF01544">
    <property type="entry name" value="CorA"/>
    <property type="match status" value="1"/>
</dbReference>
<evidence type="ECO:0008006" key="15">
    <source>
        <dbReference type="Google" id="ProtNLM"/>
    </source>
</evidence>
<evidence type="ECO:0000256" key="9">
    <source>
        <dbReference type="ARBA" id="ARBA00023136"/>
    </source>
</evidence>
<dbReference type="PANTHER" id="PTHR46494:SF1">
    <property type="entry name" value="CORA FAMILY METAL ION TRANSPORTER (EUROFUNG)"/>
    <property type="match status" value="1"/>
</dbReference>
<dbReference type="GO" id="GO:0000287">
    <property type="term" value="F:magnesium ion binding"/>
    <property type="evidence" value="ECO:0007669"/>
    <property type="project" value="TreeGrafter"/>
</dbReference>
<keyword evidence="7 12" id="KW-1133">Transmembrane helix</keyword>
<dbReference type="EMBL" id="SWJE01000004">
    <property type="protein sequence ID" value="TKC90322.1"/>
    <property type="molecule type" value="Genomic_DNA"/>
</dbReference>
<evidence type="ECO:0000313" key="14">
    <source>
        <dbReference type="Proteomes" id="UP000305539"/>
    </source>
</evidence>
<organism evidence="13 14">
    <name type="scientific">Trinickia terrae</name>
    <dbReference type="NCBI Taxonomy" id="2571161"/>
    <lineage>
        <taxon>Bacteria</taxon>
        <taxon>Pseudomonadati</taxon>
        <taxon>Pseudomonadota</taxon>
        <taxon>Betaproteobacteria</taxon>
        <taxon>Burkholderiales</taxon>
        <taxon>Burkholderiaceae</taxon>
        <taxon>Trinickia</taxon>
    </lineage>
</organism>
<dbReference type="PANTHER" id="PTHR46494">
    <property type="entry name" value="CORA FAMILY METAL ION TRANSPORTER (EUROFUNG)"/>
    <property type="match status" value="1"/>
</dbReference>
<evidence type="ECO:0000256" key="4">
    <source>
        <dbReference type="ARBA" id="ARBA00022475"/>
    </source>
</evidence>
<dbReference type="GO" id="GO:0050897">
    <property type="term" value="F:cobalt ion binding"/>
    <property type="evidence" value="ECO:0007669"/>
    <property type="project" value="TreeGrafter"/>
</dbReference>
<evidence type="ECO:0000256" key="2">
    <source>
        <dbReference type="ARBA" id="ARBA00009765"/>
    </source>
</evidence>
<evidence type="ECO:0000313" key="13">
    <source>
        <dbReference type="EMBL" id="TKC90322.1"/>
    </source>
</evidence>
<comment type="function">
    <text evidence="11">Mediates influx of magnesium ions. Alternates between open and closed states. Activated by low cytoplasmic Mg(2+) levels. Inactive when cytoplasmic Mg(2+) levels are high.</text>
</comment>
<evidence type="ECO:0000256" key="7">
    <source>
        <dbReference type="ARBA" id="ARBA00022989"/>
    </source>
</evidence>
<evidence type="ECO:0000256" key="12">
    <source>
        <dbReference type="SAM" id="Phobius"/>
    </source>
</evidence>
<evidence type="ECO:0000256" key="10">
    <source>
        <dbReference type="ARBA" id="ARBA00034269"/>
    </source>
</evidence>
<dbReference type="InterPro" id="IPR045861">
    <property type="entry name" value="CorA_cytoplasmic_dom"/>
</dbReference>
<dbReference type="Proteomes" id="UP000305539">
    <property type="component" value="Unassembled WGS sequence"/>
</dbReference>
<evidence type="ECO:0000256" key="6">
    <source>
        <dbReference type="ARBA" id="ARBA00022842"/>
    </source>
</evidence>
<keyword evidence="3" id="KW-0813">Transport</keyword>
<dbReference type="GO" id="GO:0015087">
    <property type="term" value="F:cobalt ion transmembrane transporter activity"/>
    <property type="evidence" value="ECO:0007669"/>
    <property type="project" value="TreeGrafter"/>
</dbReference>
<gene>
    <name evidence="13" type="ORF">FAZ69_09300</name>
</gene>
<dbReference type="GO" id="GO:0005886">
    <property type="term" value="C:plasma membrane"/>
    <property type="evidence" value="ECO:0007669"/>
    <property type="project" value="UniProtKB-SubCell"/>
</dbReference>
<comment type="subcellular location">
    <subcellularLocation>
        <location evidence="1">Cell membrane</location>
        <topology evidence="1">Multi-pass membrane protein</topology>
    </subcellularLocation>
</comment>